<reference evidence="10" key="1">
    <citation type="submission" date="2022-12" db="EMBL/GenBank/DDBJ databases">
        <title>Draft genome assemblies for two species of Escallonia (Escalloniales).</title>
        <authorList>
            <person name="Chanderbali A."/>
            <person name="Dervinis C."/>
            <person name="Anghel I."/>
            <person name="Soltis D."/>
            <person name="Soltis P."/>
            <person name="Zapata F."/>
        </authorList>
    </citation>
    <scope>NUCLEOTIDE SEQUENCE</scope>
    <source>
        <strain evidence="10">UCBG64.0493</strain>
        <tissue evidence="10">Leaf</tissue>
    </source>
</reference>
<evidence type="ECO:0000256" key="3">
    <source>
        <dbReference type="ARBA" id="ARBA00010617"/>
    </source>
</evidence>
<keyword evidence="6" id="KW-0560">Oxidoreductase</keyword>
<keyword evidence="8" id="KW-0503">Monooxygenase</keyword>
<evidence type="ECO:0000313" key="10">
    <source>
        <dbReference type="EMBL" id="KAK3008478.1"/>
    </source>
</evidence>
<evidence type="ECO:0000256" key="6">
    <source>
        <dbReference type="ARBA" id="ARBA00023002"/>
    </source>
</evidence>
<dbReference type="EMBL" id="JAVXUP010001747">
    <property type="protein sequence ID" value="KAK3008478.1"/>
    <property type="molecule type" value="Genomic_DNA"/>
</dbReference>
<dbReference type="GO" id="GO:0004497">
    <property type="term" value="F:monooxygenase activity"/>
    <property type="evidence" value="ECO:0007669"/>
    <property type="project" value="UniProtKB-KW"/>
</dbReference>
<organism evidence="10 11">
    <name type="scientific">Escallonia herrerae</name>
    <dbReference type="NCBI Taxonomy" id="1293975"/>
    <lineage>
        <taxon>Eukaryota</taxon>
        <taxon>Viridiplantae</taxon>
        <taxon>Streptophyta</taxon>
        <taxon>Embryophyta</taxon>
        <taxon>Tracheophyta</taxon>
        <taxon>Spermatophyta</taxon>
        <taxon>Magnoliopsida</taxon>
        <taxon>eudicotyledons</taxon>
        <taxon>Gunneridae</taxon>
        <taxon>Pentapetalae</taxon>
        <taxon>asterids</taxon>
        <taxon>campanulids</taxon>
        <taxon>Escalloniales</taxon>
        <taxon>Escalloniaceae</taxon>
        <taxon>Escallonia</taxon>
    </lineage>
</organism>
<dbReference type="AlphaFoldDB" id="A0AA88VJT8"/>
<dbReference type="InterPro" id="IPR036396">
    <property type="entry name" value="Cyt_P450_sf"/>
</dbReference>
<evidence type="ECO:0000256" key="1">
    <source>
        <dbReference type="ARBA" id="ARBA00001971"/>
    </source>
</evidence>
<dbReference type="PANTHER" id="PTHR47943:SF8">
    <property type="entry name" value="CYTOCHROME P450"/>
    <property type="match status" value="1"/>
</dbReference>
<dbReference type="PRINTS" id="PR00463">
    <property type="entry name" value="EP450I"/>
</dbReference>
<comment type="subcellular location">
    <subcellularLocation>
        <location evidence="2">Membrane</location>
    </subcellularLocation>
</comment>
<comment type="cofactor">
    <cofactor evidence="1">
        <name>heme</name>
        <dbReference type="ChEBI" id="CHEBI:30413"/>
    </cofactor>
</comment>
<dbReference type="InterPro" id="IPR002401">
    <property type="entry name" value="Cyt_P450_E_grp-I"/>
</dbReference>
<comment type="similarity">
    <text evidence="3">Belongs to the cytochrome P450 family.</text>
</comment>
<gene>
    <name evidence="10" type="ORF">RJ639_015285</name>
</gene>
<protein>
    <submittedName>
        <fullName evidence="10">Uncharacterized protein</fullName>
    </submittedName>
</protein>
<proteinExistence type="inferred from homology"/>
<keyword evidence="7" id="KW-0408">Iron</keyword>
<sequence>MRALVKYLAIFYTRNILEIYPEDPPPINMERVRDFLKTRTTSCLPPSPLALPITGHLHLLTPISHQALRKLSKQYRPLIHIFLGSVPCVLASSPETAKEVLKTNEPSLSNRSHIAAANYLFYRSQDLSFAPYGSYWKFMKKLCRSEHLGGRTLDLLLSVRRDKIRRRIDLLSRKGKAGEAVDIGGELMRVTNNVISRMIMSERCSENKDEAGIVRKLIKEMSELTGKFKGVHDIFDAMLGRIVEEYNEVGRKMEEIRDEGNIQ</sequence>
<dbReference type="GO" id="GO:0016705">
    <property type="term" value="F:oxidoreductase activity, acting on paired donors, with incorporation or reduction of molecular oxygen"/>
    <property type="evidence" value="ECO:0007669"/>
    <property type="project" value="InterPro"/>
</dbReference>
<accession>A0AA88VJT8</accession>
<keyword evidence="9" id="KW-0472">Membrane</keyword>
<evidence type="ECO:0000256" key="4">
    <source>
        <dbReference type="ARBA" id="ARBA00022617"/>
    </source>
</evidence>
<evidence type="ECO:0000313" key="11">
    <source>
        <dbReference type="Proteomes" id="UP001188597"/>
    </source>
</evidence>
<evidence type="ECO:0000256" key="8">
    <source>
        <dbReference type="ARBA" id="ARBA00023033"/>
    </source>
</evidence>
<dbReference type="PANTHER" id="PTHR47943">
    <property type="entry name" value="CYTOCHROME P450 93A3-LIKE"/>
    <property type="match status" value="1"/>
</dbReference>
<evidence type="ECO:0000256" key="9">
    <source>
        <dbReference type="ARBA" id="ARBA00023136"/>
    </source>
</evidence>
<dbReference type="GO" id="GO:0020037">
    <property type="term" value="F:heme binding"/>
    <property type="evidence" value="ECO:0007669"/>
    <property type="project" value="InterPro"/>
</dbReference>
<evidence type="ECO:0000256" key="5">
    <source>
        <dbReference type="ARBA" id="ARBA00022723"/>
    </source>
</evidence>
<dbReference type="GO" id="GO:0005506">
    <property type="term" value="F:iron ion binding"/>
    <property type="evidence" value="ECO:0007669"/>
    <property type="project" value="InterPro"/>
</dbReference>
<dbReference type="Gene3D" id="1.10.630.10">
    <property type="entry name" value="Cytochrome P450"/>
    <property type="match status" value="1"/>
</dbReference>
<dbReference type="Pfam" id="PF00067">
    <property type="entry name" value="p450"/>
    <property type="match status" value="1"/>
</dbReference>
<keyword evidence="11" id="KW-1185">Reference proteome</keyword>
<evidence type="ECO:0000256" key="7">
    <source>
        <dbReference type="ARBA" id="ARBA00023004"/>
    </source>
</evidence>
<dbReference type="SUPFAM" id="SSF48264">
    <property type="entry name" value="Cytochrome P450"/>
    <property type="match status" value="1"/>
</dbReference>
<dbReference type="InterPro" id="IPR001128">
    <property type="entry name" value="Cyt_P450"/>
</dbReference>
<dbReference type="Proteomes" id="UP001188597">
    <property type="component" value="Unassembled WGS sequence"/>
</dbReference>
<comment type="caution">
    <text evidence="10">The sequence shown here is derived from an EMBL/GenBank/DDBJ whole genome shotgun (WGS) entry which is preliminary data.</text>
</comment>
<keyword evidence="5" id="KW-0479">Metal-binding</keyword>
<name>A0AA88VJT8_9ASTE</name>
<keyword evidence="4" id="KW-0349">Heme</keyword>
<dbReference type="GO" id="GO:0016020">
    <property type="term" value="C:membrane"/>
    <property type="evidence" value="ECO:0007669"/>
    <property type="project" value="UniProtKB-SubCell"/>
</dbReference>
<evidence type="ECO:0000256" key="2">
    <source>
        <dbReference type="ARBA" id="ARBA00004370"/>
    </source>
</evidence>